<dbReference type="NCBIfam" id="TIGR01300">
    <property type="entry name" value="CPA3_mnhG_phaG"/>
    <property type="match status" value="1"/>
</dbReference>
<dbReference type="EMBL" id="CP020814">
    <property type="protein sequence ID" value="ARK29280.1"/>
    <property type="molecule type" value="Genomic_DNA"/>
</dbReference>
<comment type="similarity">
    <text evidence="2">Belongs to the CPA3 antiporters (TC 2.A.63) subunit G family.</text>
</comment>
<dbReference type="KEGG" id="bkw:BkAM31D_05100"/>
<accession>A0A1X9M9J7</accession>
<dbReference type="STRING" id="199441.BkAM31D_05100"/>
<sequence>MTAIEIILSIFILLGAFLSLLGSIGLIRFPDVYGRTHAATKSATLGVISIMVATFLFFLLIEGLFVGKILLAILFVFLTAPVAALMIGRSAYRTGVPLWEKSVQDDLKEVYEKKLNEPQ</sequence>
<keyword evidence="4" id="KW-1133">Transmembrane helix</keyword>
<protein>
    <submittedName>
        <fullName evidence="5">Na(+)/H(+) antiporter subunit G</fullName>
    </submittedName>
</protein>
<dbReference type="PANTHER" id="PTHR34703:SF1">
    <property type="entry name" value="ANTIPORTER SUBUNIT MNHG2-RELATED"/>
    <property type="match status" value="1"/>
</dbReference>
<keyword evidence="3" id="KW-0050">Antiport</keyword>
<evidence type="ECO:0000256" key="3">
    <source>
        <dbReference type="ARBA" id="ARBA00022449"/>
    </source>
</evidence>
<dbReference type="RefSeq" id="WP_066155568.1">
    <property type="nucleotide sequence ID" value="NZ_CP020814.1"/>
</dbReference>
<evidence type="ECO:0000256" key="4">
    <source>
        <dbReference type="SAM" id="Phobius"/>
    </source>
</evidence>
<evidence type="ECO:0000256" key="1">
    <source>
        <dbReference type="ARBA" id="ARBA00004141"/>
    </source>
</evidence>
<keyword evidence="6" id="KW-1185">Reference proteome</keyword>
<name>A0A1X9M9J7_9BACI</name>
<dbReference type="PANTHER" id="PTHR34703">
    <property type="entry name" value="ANTIPORTER SUBUNIT MNHG2-RELATED"/>
    <property type="match status" value="1"/>
</dbReference>
<evidence type="ECO:0000313" key="6">
    <source>
        <dbReference type="Proteomes" id="UP000193006"/>
    </source>
</evidence>
<comment type="subcellular location">
    <subcellularLocation>
        <location evidence="1">Membrane</location>
        <topology evidence="1">Multi-pass membrane protein</topology>
    </subcellularLocation>
</comment>
<dbReference type="GO" id="GO:0015385">
    <property type="term" value="F:sodium:proton antiporter activity"/>
    <property type="evidence" value="ECO:0007669"/>
    <property type="project" value="TreeGrafter"/>
</dbReference>
<dbReference type="Pfam" id="PF03334">
    <property type="entry name" value="PhaG_MnhG_YufB"/>
    <property type="match status" value="1"/>
</dbReference>
<organism evidence="5 6">
    <name type="scientific">Halalkalibacter krulwichiae</name>
    <dbReference type="NCBI Taxonomy" id="199441"/>
    <lineage>
        <taxon>Bacteria</taxon>
        <taxon>Bacillati</taxon>
        <taxon>Bacillota</taxon>
        <taxon>Bacilli</taxon>
        <taxon>Bacillales</taxon>
        <taxon>Bacillaceae</taxon>
        <taxon>Halalkalibacter</taxon>
    </lineage>
</organism>
<evidence type="ECO:0000256" key="2">
    <source>
        <dbReference type="ARBA" id="ARBA00008404"/>
    </source>
</evidence>
<proteinExistence type="inferred from homology"/>
<keyword evidence="3" id="KW-0813">Transport</keyword>
<dbReference type="Proteomes" id="UP000193006">
    <property type="component" value="Chromosome"/>
</dbReference>
<dbReference type="AlphaFoldDB" id="A0A1X9M9J7"/>
<gene>
    <name evidence="5" type="primary">mrpG_1</name>
    <name evidence="5" type="ORF">BkAM31D_05100</name>
</gene>
<dbReference type="InterPro" id="IPR005133">
    <property type="entry name" value="PhaG_MnhG_YufB"/>
</dbReference>
<keyword evidence="4" id="KW-0812">Transmembrane</keyword>
<keyword evidence="4" id="KW-0472">Membrane</keyword>
<feature type="transmembrane region" description="Helical" evidence="4">
    <location>
        <begin position="6"/>
        <end position="30"/>
    </location>
</feature>
<feature type="transmembrane region" description="Helical" evidence="4">
    <location>
        <begin position="42"/>
        <end position="61"/>
    </location>
</feature>
<reference evidence="5 6" key="1">
    <citation type="submission" date="2017-04" db="EMBL/GenBank/DDBJ databases">
        <title>Bacillus krulwichiae AM31D Genome sequencing and assembly.</title>
        <authorList>
            <person name="Krulwich T.A."/>
            <person name="Anastor L."/>
            <person name="Ehrlich R."/>
            <person name="Ehrlich G.D."/>
            <person name="Janto B."/>
        </authorList>
    </citation>
    <scope>NUCLEOTIDE SEQUENCE [LARGE SCALE GENOMIC DNA]</scope>
    <source>
        <strain evidence="5 6">AM31D</strain>
    </source>
</reference>
<feature type="transmembrane region" description="Helical" evidence="4">
    <location>
        <begin position="67"/>
        <end position="87"/>
    </location>
</feature>
<evidence type="ECO:0000313" key="5">
    <source>
        <dbReference type="EMBL" id="ARK29280.1"/>
    </source>
</evidence>
<dbReference type="GO" id="GO:0016020">
    <property type="term" value="C:membrane"/>
    <property type="evidence" value="ECO:0007669"/>
    <property type="project" value="UniProtKB-SubCell"/>
</dbReference>
<dbReference type="NCBIfam" id="NF009314">
    <property type="entry name" value="PRK12674.1-2"/>
    <property type="match status" value="1"/>
</dbReference>